<gene>
    <name evidence="1" type="primary">ygcP</name>
    <name evidence="1" type="ORF">Selli1_19170</name>
    <name evidence="2" type="ORF">Selli2_22050</name>
</gene>
<reference evidence="1 3" key="5">
    <citation type="journal article" date="2023" name="Int. J. Syst. Evol. Microbiol.">
        <title>Sellimonas catena sp. nov., isolated from human faeces.</title>
        <authorList>
            <person name="Hisatomi A."/>
            <person name="Ohkuma M."/>
            <person name="Sakamoto M."/>
        </authorList>
    </citation>
    <scope>NUCLEOTIDE SEQUENCE [LARGE SCALE GENOMIC DNA]</scope>
    <source>
        <strain evidence="1 3">12EGH17</strain>
        <strain evidence="2">18CBH55</strain>
    </source>
</reference>
<keyword evidence="3" id="KW-1185">Reference proteome</keyword>
<dbReference type="PANTHER" id="PTHR35787">
    <property type="entry name" value="GLYCEROL UPTAKE OPERON ANTITERMINATOR REGULATORY PROTEIN"/>
    <property type="match status" value="1"/>
</dbReference>
<dbReference type="PANTHER" id="PTHR35787:SF1">
    <property type="entry name" value="GLYCEROL UPTAKE OPERON ANTITERMINATOR REGULATORY PROTEIN"/>
    <property type="match status" value="1"/>
</dbReference>
<evidence type="ECO:0000313" key="2">
    <source>
        <dbReference type="EMBL" id="GLG90778.1"/>
    </source>
</evidence>
<dbReference type="GO" id="GO:0006071">
    <property type="term" value="P:glycerol metabolic process"/>
    <property type="evidence" value="ECO:0007669"/>
    <property type="project" value="InterPro"/>
</dbReference>
<dbReference type="Proteomes" id="UP001145094">
    <property type="component" value="Unassembled WGS sequence"/>
</dbReference>
<reference evidence="2" key="3">
    <citation type="submission" date="2022-11" db="EMBL/GenBank/DDBJ databases">
        <title>Draft genome sequence of Sellimonas catena strain 18CBH55.</title>
        <authorList>
            <person name="Hisatomi A."/>
            <person name="Ohkuma M."/>
            <person name="Sakamoto M."/>
        </authorList>
    </citation>
    <scope>NUCLEOTIDE SEQUENCE</scope>
    <source>
        <strain evidence="2">18CBH55</strain>
    </source>
</reference>
<dbReference type="InterPro" id="IPR006699">
    <property type="entry name" value="GlpP"/>
</dbReference>
<evidence type="ECO:0000313" key="3">
    <source>
        <dbReference type="Proteomes" id="UP001145145"/>
    </source>
</evidence>
<sequence length="197" mass="21557">MKEVSGRKMNQRFYDMLEENPVIAAVKDEEGLEKCCSLEDIKVVFILFGDLCSIPDLVGRIKESGKMAVVHADLITGLGSREIAVDFIKKATQADGIISTKPALIKRGRELGMFTVMRYFLIDSMALENVRTLPGGVRPDVIEILPGLMPDIIRNICQDLKTPIIAGGLITDRKSVMAALSAGALCVSSTNQNVWTM</sequence>
<protein>
    <submittedName>
        <fullName evidence="1">Glycerol uptake operon antiterminator</fullName>
    </submittedName>
</protein>
<comment type="caution">
    <text evidence="1">The sequence shown here is derived from an EMBL/GenBank/DDBJ whole genome shotgun (WGS) entry which is preliminary data.</text>
</comment>
<dbReference type="EMBL" id="BSCH01000014">
    <property type="protein sequence ID" value="GLG90778.1"/>
    <property type="molecule type" value="Genomic_DNA"/>
</dbReference>
<proteinExistence type="predicted"/>
<organism evidence="1 3">
    <name type="scientific">Sellimonas catena</name>
    <dbReference type="NCBI Taxonomy" id="2994035"/>
    <lineage>
        <taxon>Bacteria</taxon>
        <taxon>Bacillati</taxon>
        <taxon>Bacillota</taxon>
        <taxon>Clostridia</taxon>
        <taxon>Lachnospirales</taxon>
        <taxon>Lachnospiraceae</taxon>
        <taxon>Sellimonas</taxon>
    </lineage>
</organism>
<reference evidence="1" key="1">
    <citation type="submission" date="2022-11" db="EMBL/GenBank/DDBJ databases">
        <title>Draft genome sequence of Sellimonas catena strain 12EGH17.</title>
        <authorList>
            <person name="Atsushi H."/>
            <person name="Moriya O."/>
            <person name="Mitsuo S."/>
        </authorList>
    </citation>
    <scope>NUCLEOTIDE SEQUENCE</scope>
    <source>
        <strain evidence="1">12EGH17</strain>
    </source>
</reference>
<dbReference type="Gene3D" id="3.20.20.70">
    <property type="entry name" value="Aldolase class I"/>
    <property type="match status" value="1"/>
</dbReference>
<name>A0A9W6C6B1_9FIRM</name>
<dbReference type="Proteomes" id="UP001145145">
    <property type="component" value="Unassembled WGS sequence"/>
</dbReference>
<reference evidence="1" key="2">
    <citation type="submission" date="2022-11" db="EMBL/GenBank/DDBJ databases">
        <title>Draft genome sequence of Sellimonas catena strain 12EGH17.</title>
        <authorList>
            <person name="Hisatomi A."/>
            <person name="Ohkuma M."/>
            <person name="Sakamoto M."/>
        </authorList>
    </citation>
    <scope>NUCLEOTIDE SEQUENCE</scope>
    <source>
        <strain evidence="1">12EGH17</strain>
    </source>
</reference>
<dbReference type="PIRSF" id="PIRSF016897">
    <property type="entry name" value="GlpP"/>
    <property type="match status" value="1"/>
</dbReference>
<reference evidence="2" key="4">
    <citation type="submission" date="2022-11" db="EMBL/GenBank/DDBJ databases">
        <title>Draft genome sequence of Sellimonas catena strain 18CBH55.</title>
        <authorList>
            <person name="Atsushi H."/>
            <person name="Moriya O."/>
            <person name="Mitsuo S."/>
        </authorList>
    </citation>
    <scope>NUCLEOTIDE SEQUENCE</scope>
    <source>
        <strain evidence="2">18CBH55</strain>
    </source>
</reference>
<dbReference type="GO" id="GO:0006355">
    <property type="term" value="P:regulation of DNA-templated transcription"/>
    <property type="evidence" value="ECO:0007669"/>
    <property type="project" value="InterPro"/>
</dbReference>
<evidence type="ECO:0000313" key="1">
    <source>
        <dbReference type="EMBL" id="GLG04743.1"/>
    </source>
</evidence>
<dbReference type="Pfam" id="PF04309">
    <property type="entry name" value="G3P_antiterm"/>
    <property type="match status" value="1"/>
</dbReference>
<dbReference type="InterPro" id="IPR013785">
    <property type="entry name" value="Aldolase_TIM"/>
</dbReference>
<dbReference type="AlphaFoldDB" id="A0A9W6C6B1"/>
<accession>A0A9W6C6B1</accession>
<dbReference type="SUPFAM" id="SSF110391">
    <property type="entry name" value="GlpP-like"/>
    <property type="match status" value="1"/>
</dbReference>
<dbReference type="EMBL" id="BSBO01000018">
    <property type="protein sequence ID" value="GLG04743.1"/>
    <property type="molecule type" value="Genomic_DNA"/>
</dbReference>